<dbReference type="InterPro" id="IPR036236">
    <property type="entry name" value="Znf_C2H2_sf"/>
</dbReference>
<evidence type="ECO:0000256" key="1">
    <source>
        <dbReference type="ARBA" id="ARBA00022723"/>
    </source>
</evidence>
<gene>
    <name evidence="8" type="ORF">MNOR_LOCUS41802</name>
</gene>
<dbReference type="GO" id="GO:0000981">
    <property type="term" value="F:DNA-binding transcription factor activity, RNA polymerase II-specific"/>
    <property type="evidence" value="ECO:0007669"/>
    <property type="project" value="TreeGrafter"/>
</dbReference>
<keyword evidence="1" id="KW-0479">Metal-binding</keyword>
<dbReference type="PANTHER" id="PTHR23235:SF120">
    <property type="entry name" value="KRUPPEL-LIKE FACTOR 15"/>
    <property type="match status" value="1"/>
</dbReference>
<sequence>MSESTVNEKNRVHFTQSSSFYNTEHGNNWNNVLEGKHNNEKGNKPEESSYLYEAFQNSTYEKLEVKVKKELEGNKEPMQSPDVEINCKEQEGKSIAFTGETQRTCTQKKPHQCSHCDKAFSKNSSLIIHQRIHTGEKPYQCSQ</sequence>
<dbReference type="Pfam" id="PF00096">
    <property type="entry name" value="zf-C2H2"/>
    <property type="match status" value="1"/>
</dbReference>
<evidence type="ECO:0000256" key="3">
    <source>
        <dbReference type="ARBA" id="ARBA00022771"/>
    </source>
</evidence>
<evidence type="ECO:0000256" key="5">
    <source>
        <dbReference type="PROSITE-ProRule" id="PRU00042"/>
    </source>
</evidence>
<dbReference type="FunFam" id="3.30.160.60:FF:000478">
    <property type="entry name" value="Zinc finger protein 133"/>
    <property type="match status" value="1"/>
</dbReference>
<evidence type="ECO:0000313" key="9">
    <source>
        <dbReference type="Proteomes" id="UP001497623"/>
    </source>
</evidence>
<keyword evidence="3 5" id="KW-0863">Zinc-finger</keyword>
<proteinExistence type="predicted"/>
<dbReference type="Gene3D" id="3.30.160.60">
    <property type="entry name" value="Classic Zinc Finger"/>
    <property type="match status" value="2"/>
</dbReference>
<evidence type="ECO:0000313" key="8">
    <source>
        <dbReference type="EMBL" id="CAL4251644.1"/>
    </source>
</evidence>
<dbReference type="SUPFAM" id="SSF57667">
    <property type="entry name" value="beta-beta-alpha zinc fingers"/>
    <property type="match status" value="1"/>
</dbReference>
<feature type="compositionally biased region" description="Basic and acidic residues" evidence="6">
    <location>
        <begin position="1"/>
        <end position="11"/>
    </location>
</feature>
<feature type="domain" description="C2H2-type" evidence="7">
    <location>
        <begin position="111"/>
        <end position="138"/>
    </location>
</feature>
<reference evidence="8 9" key="1">
    <citation type="submission" date="2024-05" db="EMBL/GenBank/DDBJ databases">
        <authorList>
            <person name="Wallberg A."/>
        </authorList>
    </citation>
    <scope>NUCLEOTIDE SEQUENCE [LARGE SCALE GENOMIC DNA]</scope>
</reference>
<keyword evidence="4" id="KW-0862">Zinc</keyword>
<dbReference type="PANTHER" id="PTHR23235">
    <property type="entry name" value="KRUEPPEL-LIKE TRANSCRIPTION FACTOR"/>
    <property type="match status" value="1"/>
</dbReference>
<dbReference type="PROSITE" id="PS00028">
    <property type="entry name" value="ZINC_FINGER_C2H2_1"/>
    <property type="match status" value="1"/>
</dbReference>
<evidence type="ECO:0000256" key="2">
    <source>
        <dbReference type="ARBA" id="ARBA00022737"/>
    </source>
</evidence>
<evidence type="ECO:0000256" key="6">
    <source>
        <dbReference type="SAM" id="MobiDB-lite"/>
    </source>
</evidence>
<dbReference type="GO" id="GO:0000978">
    <property type="term" value="F:RNA polymerase II cis-regulatory region sequence-specific DNA binding"/>
    <property type="evidence" value="ECO:0007669"/>
    <property type="project" value="TreeGrafter"/>
</dbReference>
<keyword evidence="9" id="KW-1185">Reference proteome</keyword>
<protein>
    <recommendedName>
        <fullName evidence="7">C2H2-type domain-containing protein</fullName>
    </recommendedName>
</protein>
<dbReference type="AlphaFoldDB" id="A0AAV2SX02"/>
<dbReference type="EMBL" id="CAXKWB010171176">
    <property type="protein sequence ID" value="CAL4251644.1"/>
    <property type="molecule type" value="Genomic_DNA"/>
</dbReference>
<dbReference type="GO" id="GO:0008270">
    <property type="term" value="F:zinc ion binding"/>
    <property type="evidence" value="ECO:0007669"/>
    <property type="project" value="UniProtKB-KW"/>
</dbReference>
<evidence type="ECO:0000256" key="4">
    <source>
        <dbReference type="ARBA" id="ARBA00022833"/>
    </source>
</evidence>
<comment type="caution">
    <text evidence="8">The sequence shown here is derived from an EMBL/GenBank/DDBJ whole genome shotgun (WGS) entry which is preliminary data.</text>
</comment>
<dbReference type="Proteomes" id="UP001497623">
    <property type="component" value="Unassembled WGS sequence"/>
</dbReference>
<feature type="compositionally biased region" description="Polar residues" evidence="6">
    <location>
        <begin position="12"/>
        <end position="25"/>
    </location>
</feature>
<organism evidence="8 9">
    <name type="scientific">Meganyctiphanes norvegica</name>
    <name type="common">Northern krill</name>
    <name type="synonym">Thysanopoda norvegica</name>
    <dbReference type="NCBI Taxonomy" id="48144"/>
    <lineage>
        <taxon>Eukaryota</taxon>
        <taxon>Metazoa</taxon>
        <taxon>Ecdysozoa</taxon>
        <taxon>Arthropoda</taxon>
        <taxon>Crustacea</taxon>
        <taxon>Multicrustacea</taxon>
        <taxon>Malacostraca</taxon>
        <taxon>Eumalacostraca</taxon>
        <taxon>Eucarida</taxon>
        <taxon>Euphausiacea</taxon>
        <taxon>Euphausiidae</taxon>
        <taxon>Meganyctiphanes</taxon>
    </lineage>
</organism>
<feature type="region of interest" description="Disordered" evidence="6">
    <location>
        <begin position="1"/>
        <end position="25"/>
    </location>
</feature>
<evidence type="ECO:0000259" key="7">
    <source>
        <dbReference type="PROSITE" id="PS50157"/>
    </source>
</evidence>
<accession>A0AAV2SX02</accession>
<keyword evidence="2" id="KW-0677">Repeat</keyword>
<dbReference type="PROSITE" id="PS50157">
    <property type="entry name" value="ZINC_FINGER_C2H2_2"/>
    <property type="match status" value="1"/>
</dbReference>
<name>A0AAV2SX02_MEGNR</name>
<dbReference type="SMART" id="SM00355">
    <property type="entry name" value="ZnF_C2H2"/>
    <property type="match status" value="1"/>
</dbReference>
<dbReference type="InterPro" id="IPR013087">
    <property type="entry name" value="Znf_C2H2_type"/>
</dbReference>